<comment type="caution">
    <text evidence="5">The sequence shown here is derived from an EMBL/GenBank/DDBJ whole genome shotgun (WGS) entry which is preliminary data.</text>
</comment>
<feature type="compositionally biased region" description="Basic and acidic residues" evidence="4">
    <location>
        <begin position="249"/>
        <end position="270"/>
    </location>
</feature>
<organism evidence="5 6">
    <name type="scientific">Blastomyces parvus</name>
    <dbReference type="NCBI Taxonomy" id="2060905"/>
    <lineage>
        <taxon>Eukaryota</taxon>
        <taxon>Fungi</taxon>
        <taxon>Dikarya</taxon>
        <taxon>Ascomycota</taxon>
        <taxon>Pezizomycotina</taxon>
        <taxon>Eurotiomycetes</taxon>
        <taxon>Eurotiomycetidae</taxon>
        <taxon>Onygenales</taxon>
        <taxon>Ajellomycetaceae</taxon>
        <taxon>Blastomyces</taxon>
    </lineage>
</organism>
<feature type="compositionally biased region" description="Basic and acidic residues" evidence="4">
    <location>
        <begin position="436"/>
        <end position="457"/>
    </location>
</feature>
<evidence type="ECO:0000256" key="4">
    <source>
        <dbReference type="SAM" id="MobiDB-lite"/>
    </source>
</evidence>
<dbReference type="Proteomes" id="UP000224080">
    <property type="component" value="Unassembled WGS sequence"/>
</dbReference>
<accession>A0A2B7WR41</accession>
<feature type="region of interest" description="Disordered" evidence="4">
    <location>
        <begin position="651"/>
        <end position="686"/>
    </location>
</feature>
<dbReference type="InterPro" id="IPR005011">
    <property type="entry name" value="SNU66/SART1"/>
</dbReference>
<feature type="region of interest" description="Disordered" evidence="4">
    <location>
        <begin position="17"/>
        <end position="93"/>
    </location>
</feature>
<dbReference type="PANTHER" id="PTHR14152:SF5">
    <property type="entry name" value="U4_U6.U5 TRI-SNRNP-ASSOCIATED PROTEIN 1"/>
    <property type="match status" value="1"/>
</dbReference>
<dbReference type="STRING" id="2060905.A0A2B7WR41"/>
<dbReference type="GO" id="GO:0000481">
    <property type="term" value="P:maturation of 5S rRNA"/>
    <property type="evidence" value="ECO:0007669"/>
    <property type="project" value="TreeGrafter"/>
</dbReference>
<dbReference type="GO" id="GO:0045292">
    <property type="term" value="P:mRNA cis splicing, via spliceosome"/>
    <property type="evidence" value="ECO:0007669"/>
    <property type="project" value="TreeGrafter"/>
</dbReference>
<sequence length="686" mass="78368">MTDALSIEQNNKIRVALGLKPLPVPGATTTNNDDGPAFKPSREGNDSDSSDDEPASTLESRQAQGYDNWKKYQDEAEAKKKRQQKLDAIKRARENAQKQMKLEGKGLGDVDEGEAALDTKTWLMQQKKRQRKIEKERAKRLAEELAERERIAEYTAKDLAGVRVGHELADFEEGGEQILTLKDTTIDENEEEGDELENIDLRDRERLNERLALKKKKPVYDPNEFDGSGSGSILAQYDEEIEGKKRKRFTLDAKDLTEEEREAKRQDVSSKLKAQPVNLDMIPETTVTPSDYQESTEIKIKKPKKKKTKSTRRKAVDEDDIFPTIEPTDTPNGDSMEVDSGAISTGLSTPAPKRSDKETSFVDDEDLQASLATQRRAAFKKRKKVRPEDIARQLREESEQAQNGMDLDNANGEEDAPGLVIDETSEFVANLQRPTIPDRRQRSVSRPKEESPEVKEERDEDVDMERSYNDVEDEEDLKERLKRSETTPAADITATGLDEESTLDKGLGSTLAMLKQRGLVKESNAGDLNTLHRERQRFLQEKQRREAEAERRARLQRERDRASGKLDRMTARDREEYARQENKQRDQLESRQMAEIFNREYKPDVQLKYVDEHGRLMDQKEAFKHLSHQFHGKGSGKMKTEKHLKKIEEEKKREAMSTLDSSQHTGMNNAMGATARRNRQAGVRLG</sequence>
<feature type="region of interest" description="Disordered" evidence="4">
    <location>
        <begin position="539"/>
        <end position="590"/>
    </location>
</feature>
<dbReference type="GO" id="GO:0046540">
    <property type="term" value="C:U4/U6 x U5 tri-snRNP complex"/>
    <property type="evidence" value="ECO:0007669"/>
    <property type="project" value="TreeGrafter"/>
</dbReference>
<feature type="compositionally biased region" description="Polar residues" evidence="4">
    <location>
        <begin position="658"/>
        <end position="668"/>
    </location>
</feature>
<dbReference type="OrthoDB" id="5583at2759"/>
<protein>
    <submittedName>
        <fullName evidence="5">U4/U6.U5 tri-snRNP-associated protein 1</fullName>
    </submittedName>
</protein>
<evidence type="ECO:0000313" key="5">
    <source>
        <dbReference type="EMBL" id="PGH01844.1"/>
    </source>
</evidence>
<name>A0A2B7WR41_9EURO</name>
<feature type="compositionally biased region" description="Basic and acidic residues" evidence="4">
    <location>
        <begin position="539"/>
        <end position="589"/>
    </location>
</feature>
<feature type="region of interest" description="Disordered" evidence="4">
    <location>
        <begin position="246"/>
        <end position="502"/>
    </location>
</feature>
<feature type="compositionally biased region" description="Basic and acidic residues" evidence="4">
    <location>
        <begin position="386"/>
        <end position="398"/>
    </location>
</feature>
<feature type="compositionally biased region" description="Basic and acidic residues" evidence="4">
    <location>
        <begin position="68"/>
        <end position="93"/>
    </location>
</feature>
<dbReference type="Pfam" id="PF03343">
    <property type="entry name" value="SART-1"/>
    <property type="match status" value="1"/>
</dbReference>
<comment type="similarity">
    <text evidence="2">Belongs to the SNU66/SART1 family.</text>
</comment>
<comment type="subcellular location">
    <subcellularLocation>
        <location evidence="1">Nucleus</location>
    </subcellularLocation>
</comment>
<evidence type="ECO:0000256" key="1">
    <source>
        <dbReference type="ARBA" id="ARBA00004123"/>
    </source>
</evidence>
<evidence type="ECO:0000313" key="6">
    <source>
        <dbReference type="Proteomes" id="UP000224080"/>
    </source>
</evidence>
<proteinExistence type="inferred from homology"/>
<dbReference type="AlphaFoldDB" id="A0A2B7WR41"/>
<evidence type="ECO:0000256" key="3">
    <source>
        <dbReference type="ARBA" id="ARBA00023242"/>
    </source>
</evidence>
<keyword evidence="6" id="KW-1185">Reference proteome</keyword>
<reference evidence="5 6" key="1">
    <citation type="submission" date="2017-10" db="EMBL/GenBank/DDBJ databases">
        <title>Comparative genomics in systemic dimorphic fungi from Ajellomycetaceae.</title>
        <authorList>
            <person name="Munoz J.F."/>
            <person name="Mcewen J.G."/>
            <person name="Clay O.K."/>
            <person name="Cuomo C.A."/>
        </authorList>
    </citation>
    <scope>NUCLEOTIDE SEQUENCE [LARGE SCALE GENOMIC DNA]</scope>
    <source>
        <strain evidence="5 6">UAMH130</strain>
    </source>
</reference>
<evidence type="ECO:0000256" key="2">
    <source>
        <dbReference type="ARBA" id="ARBA00006076"/>
    </source>
</evidence>
<dbReference type="EMBL" id="PDNC01000067">
    <property type="protein sequence ID" value="PGH01844.1"/>
    <property type="molecule type" value="Genomic_DNA"/>
</dbReference>
<feature type="compositionally biased region" description="Basic residues" evidence="4">
    <location>
        <begin position="301"/>
        <end position="313"/>
    </location>
</feature>
<gene>
    <name evidence="5" type="ORF">GX51_05024</name>
</gene>
<keyword evidence="3" id="KW-0539">Nucleus</keyword>
<dbReference type="PANTHER" id="PTHR14152">
    <property type="entry name" value="SQUAMOUS CELL CARCINOMA ANTIGEN RECOGNISED BY CYTOTOXIC T LYMPHOCYTES"/>
    <property type="match status" value="1"/>
</dbReference>